<dbReference type="CTD" id="20322126"/>
<dbReference type="Proteomes" id="UP000054324">
    <property type="component" value="Unassembled WGS sequence"/>
</dbReference>
<dbReference type="KEGG" id="ovi:T265_07947"/>
<dbReference type="EMBL" id="KL596812">
    <property type="protein sequence ID" value="KER24390.1"/>
    <property type="molecule type" value="Genomic_DNA"/>
</dbReference>
<evidence type="ECO:0000313" key="1">
    <source>
        <dbReference type="EMBL" id="KER24390.1"/>
    </source>
</evidence>
<reference evidence="1 2" key="1">
    <citation type="submission" date="2013-11" db="EMBL/GenBank/DDBJ databases">
        <title>Opisthorchis viverrini - life in the bile duct.</title>
        <authorList>
            <person name="Young N.D."/>
            <person name="Nagarajan N."/>
            <person name="Lin S.J."/>
            <person name="Korhonen P.K."/>
            <person name="Jex A.R."/>
            <person name="Hall R.S."/>
            <person name="Safavi-Hemami H."/>
            <person name="Kaewkong W."/>
            <person name="Bertrand D."/>
            <person name="Gao S."/>
            <person name="Seet Q."/>
            <person name="Wongkham S."/>
            <person name="Teh B.T."/>
            <person name="Wongkham C."/>
            <person name="Intapan P.M."/>
            <person name="Maleewong W."/>
            <person name="Yang X."/>
            <person name="Hu M."/>
            <person name="Wang Z."/>
            <person name="Hofmann A."/>
            <person name="Sternberg P.W."/>
            <person name="Tan P."/>
            <person name="Wang J."/>
            <person name="Gasser R.B."/>
        </authorList>
    </citation>
    <scope>NUCLEOTIDE SEQUENCE [LARGE SCALE GENOMIC DNA]</scope>
</reference>
<dbReference type="RefSeq" id="XP_009171876.1">
    <property type="nucleotide sequence ID" value="XM_009173612.1"/>
</dbReference>
<accession>A0A074ZLZ7</accession>
<dbReference type="GeneID" id="20322126"/>
<proteinExistence type="predicted"/>
<protein>
    <submittedName>
        <fullName evidence="1">Uncharacterized protein</fullName>
    </submittedName>
</protein>
<gene>
    <name evidence="1" type="ORF">T265_07947</name>
</gene>
<name>A0A074ZLZ7_OPIVI</name>
<dbReference type="AlphaFoldDB" id="A0A074ZLZ7"/>
<organism evidence="1 2">
    <name type="scientific">Opisthorchis viverrini</name>
    <name type="common">Southeast Asian liver fluke</name>
    <dbReference type="NCBI Taxonomy" id="6198"/>
    <lineage>
        <taxon>Eukaryota</taxon>
        <taxon>Metazoa</taxon>
        <taxon>Spiralia</taxon>
        <taxon>Lophotrochozoa</taxon>
        <taxon>Platyhelminthes</taxon>
        <taxon>Trematoda</taxon>
        <taxon>Digenea</taxon>
        <taxon>Opisthorchiida</taxon>
        <taxon>Opisthorchiata</taxon>
        <taxon>Opisthorchiidae</taxon>
        <taxon>Opisthorchis</taxon>
    </lineage>
</organism>
<sequence length="229" mass="26207">MPPKGSTRSGIVPGCKSLDSRSREVEVGFEPRTFRSINPRPNLLNHLAPQIKKMPKYSVGIRRSSVSPSSFGFSHFYNVKELHAHFAAYWCPFHKGNSTGSLRSVEQEKTTAKHFEKMPSHLCNGCPPANTNVCVCQRHSLRFIDHWQLEAPFSQGKPLTRLLKTLRQPMACFTFLGAHQKYTQLQINLVFTRDLTESIVYDILQLNVLHTGRLMIQLARYSRYRSIFS</sequence>
<evidence type="ECO:0000313" key="2">
    <source>
        <dbReference type="Proteomes" id="UP000054324"/>
    </source>
</evidence>
<keyword evidence="2" id="KW-1185">Reference proteome</keyword>